<evidence type="ECO:0000313" key="2">
    <source>
        <dbReference type="EMBL" id="KAK0543568.1"/>
    </source>
</evidence>
<sequence>MVRTFTNERAWPRFTSIEEALVLCAGGNLLAVGGSSQLQVLQLSAQTSSAAWPSSSSASDAVRADLLISFDVSAPVAAIAWSPVTSGPQVTMNDAAEEEDNGGFDGMRIELSVALDDGKVIVFSHAGGSTTSLLLGKVSSRVNSMDWINIDGRSHLAAAQGDGTLSLWTLEAPETLEEGLTQALDQSSQIYKFSTSLLTVAFHPQATGTLLVLDAAGSVKMLDWLNPSLPHHKQGKDETVTRPTSGSRKPRAVHTFIDPVTFAEAHTSNRANSSALLNGDGSAGLGAASWKPQDENVVGALLDGRWCIWDARTSAGNGLPVERGEAYGSPGGGGFKWCPTNAQLFLTFSTASRSSIALGPRLGGSGGDCFSGASPDDVPLTIYDRSSLMLSAPRRIARSELLPFDADPPASTSPILLNGQHRTRLAGTSAVRGERVQDVEWIGSALGGGLRAGAAPGAGAGVGPGLGDVVAVAMGREVIFVGLN</sequence>
<accession>A0AAN6JNQ3</accession>
<dbReference type="InterPro" id="IPR015943">
    <property type="entry name" value="WD40/YVTN_repeat-like_dom_sf"/>
</dbReference>
<dbReference type="PANTHER" id="PTHR22806">
    <property type="entry name" value="NUCLEOPORIN NUP37 P37 -RELATED"/>
    <property type="match status" value="1"/>
</dbReference>
<keyword evidence="3" id="KW-1185">Reference proteome</keyword>
<evidence type="ECO:0000313" key="3">
    <source>
        <dbReference type="Proteomes" id="UP001176517"/>
    </source>
</evidence>
<comment type="caution">
    <text evidence="2">The sequence shown here is derived from an EMBL/GenBank/DDBJ whole genome shotgun (WGS) entry which is preliminary data.</text>
</comment>
<protein>
    <recommendedName>
        <fullName evidence="4">WD40 repeat-like protein</fullName>
    </recommendedName>
</protein>
<evidence type="ECO:0008006" key="4">
    <source>
        <dbReference type="Google" id="ProtNLM"/>
    </source>
</evidence>
<evidence type="ECO:0000256" key="1">
    <source>
        <dbReference type="SAM" id="MobiDB-lite"/>
    </source>
</evidence>
<proteinExistence type="predicted"/>
<gene>
    <name evidence="2" type="ORF">OC846_006371</name>
</gene>
<dbReference type="PANTHER" id="PTHR22806:SF0">
    <property type="entry name" value="NUCLEOPORIN NUP37"/>
    <property type="match status" value="1"/>
</dbReference>
<feature type="region of interest" description="Disordered" evidence="1">
    <location>
        <begin position="228"/>
        <end position="250"/>
    </location>
</feature>
<dbReference type="GO" id="GO:0031080">
    <property type="term" value="C:nuclear pore outer ring"/>
    <property type="evidence" value="ECO:0007669"/>
    <property type="project" value="InterPro"/>
</dbReference>
<organism evidence="2 3">
    <name type="scientific">Tilletia horrida</name>
    <dbReference type="NCBI Taxonomy" id="155126"/>
    <lineage>
        <taxon>Eukaryota</taxon>
        <taxon>Fungi</taxon>
        <taxon>Dikarya</taxon>
        <taxon>Basidiomycota</taxon>
        <taxon>Ustilaginomycotina</taxon>
        <taxon>Exobasidiomycetes</taxon>
        <taxon>Tilletiales</taxon>
        <taxon>Tilletiaceae</taxon>
        <taxon>Tilletia</taxon>
    </lineage>
</organism>
<name>A0AAN6JNQ3_9BASI</name>
<dbReference type="AlphaFoldDB" id="A0AAN6JNQ3"/>
<dbReference type="SUPFAM" id="SSF50978">
    <property type="entry name" value="WD40 repeat-like"/>
    <property type="match status" value="1"/>
</dbReference>
<dbReference type="Gene3D" id="2.130.10.10">
    <property type="entry name" value="YVTN repeat-like/Quinoprotein amine dehydrogenase"/>
    <property type="match status" value="1"/>
</dbReference>
<reference evidence="2" key="1">
    <citation type="journal article" date="2023" name="PhytoFront">
        <title>Draft Genome Resources of Seven Strains of Tilletia horrida, Causal Agent of Kernel Smut of Rice.</title>
        <authorList>
            <person name="Khanal S."/>
            <person name="Antony Babu S."/>
            <person name="Zhou X.G."/>
        </authorList>
    </citation>
    <scope>NUCLEOTIDE SEQUENCE</scope>
    <source>
        <strain evidence="2">TX6</strain>
    </source>
</reference>
<dbReference type="Proteomes" id="UP001176517">
    <property type="component" value="Unassembled WGS sequence"/>
</dbReference>
<dbReference type="EMBL" id="JAPDMZ010000348">
    <property type="protein sequence ID" value="KAK0543568.1"/>
    <property type="molecule type" value="Genomic_DNA"/>
</dbReference>
<dbReference type="InterPro" id="IPR036322">
    <property type="entry name" value="WD40_repeat_dom_sf"/>
</dbReference>
<dbReference type="InterPro" id="IPR037626">
    <property type="entry name" value="NUP37"/>
</dbReference>